<evidence type="ECO:0000256" key="1">
    <source>
        <dbReference type="SAM" id="MobiDB-lite"/>
    </source>
</evidence>
<dbReference type="AlphaFoldDB" id="A0A101J8I1"/>
<sequence length="177" mass="18955">MQRSLPSIASVARTTRRFAPPSAPSPPPRACSAPPATRSARPFAPAAPVVEQAQQAPVTAPDPADVYSDEEMPSVETIEAAAKEYDRAADQARRADRGKRAARKVLDRLPVGICGAWVVERVTSSRETADLDAIRTTYKRLGLGRVPMKRCAPSVKVHRAKPVPAVEQIQVAEAVAA</sequence>
<accession>A0A101J8I1</accession>
<dbReference type="Proteomes" id="UP000053923">
    <property type="component" value="Unassembled WGS sequence"/>
</dbReference>
<dbReference type="EMBL" id="LLZG01000399">
    <property type="protein sequence ID" value="KUL22213.1"/>
    <property type="molecule type" value="Genomic_DNA"/>
</dbReference>
<protein>
    <submittedName>
        <fullName evidence="2">Uncharacterized protein</fullName>
    </submittedName>
</protein>
<reference evidence="3" key="1">
    <citation type="submission" date="2015-10" db="EMBL/GenBank/DDBJ databases">
        <authorList>
            <person name="Ju K.-S."/>
            <person name="Doroghazi J.R."/>
            <person name="Metcalf W.W."/>
        </authorList>
    </citation>
    <scope>NUCLEOTIDE SEQUENCE [LARGE SCALE GENOMIC DNA]</scope>
    <source>
        <strain evidence="3">NRRL 3151</strain>
    </source>
</reference>
<organism evidence="2 3">
    <name type="scientific">Streptomyces regalis</name>
    <dbReference type="NCBI Taxonomy" id="68262"/>
    <lineage>
        <taxon>Bacteria</taxon>
        <taxon>Bacillati</taxon>
        <taxon>Actinomycetota</taxon>
        <taxon>Actinomycetes</taxon>
        <taxon>Kitasatosporales</taxon>
        <taxon>Streptomycetaceae</taxon>
        <taxon>Streptomyces</taxon>
    </lineage>
</organism>
<gene>
    <name evidence="2" type="ORF">ADL12_43110</name>
</gene>
<dbReference type="RefSeq" id="WP_167364474.1">
    <property type="nucleotide sequence ID" value="NZ_LLZG01000399.1"/>
</dbReference>
<proteinExistence type="predicted"/>
<evidence type="ECO:0000313" key="2">
    <source>
        <dbReference type="EMBL" id="KUL22213.1"/>
    </source>
</evidence>
<feature type="compositionally biased region" description="Low complexity" evidence="1">
    <location>
        <begin position="30"/>
        <end position="61"/>
    </location>
</feature>
<comment type="caution">
    <text evidence="2">The sequence shown here is derived from an EMBL/GenBank/DDBJ whole genome shotgun (WGS) entry which is preliminary data.</text>
</comment>
<keyword evidence="3" id="KW-1185">Reference proteome</keyword>
<feature type="region of interest" description="Disordered" evidence="1">
    <location>
        <begin position="1"/>
        <end position="72"/>
    </location>
</feature>
<name>A0A101J8I1_9ACTN</name>
<evidence type="ECO:0000313" key="3">
    <source>
        <dbReference type="Proteomes" id="UP000053923"/>
    </source>
</evidence>